<evidence type="ECO:0000313" key="1">
    <source>
        <dbReference type="EMBL" id="RNA22372.1"/>
    </source>
</evidence>
<evidence type="ECO:0008006" key="3">
    <source>
        <dbReference type="Google" id="ProtNLM"/>
    </source>
</evidence>
<sequence>MEDTFQLSHLITHYLKTNSFVKIVNNHSIEFINKRLKAIKVFRLIGSQRLKIFRSSRGTL</sequence>
<dbReference type="AlphaFoldDB" id="A0A3M7RFM1"/>
<gene>
    <name evidence="1" type="ORF">BpHYR1_028455</name>
</gene>
<name>A0A3M7RFM1_BRAPC</name>
<comment type="caution">
    <text evidence="1">The sequence shown here is derived from an EMBL/GenBank/DDBJ whole genome shotgun (WGS) entry which is preliminary data.</text>
</comment>
<protein>
    <recommendedName>
        <fullName evidence="3">Transposase</fullName>
    </recommendedName>
</protein>
<reference evidence="1 2" key="1">
    <citation type="journal article" date="2018" name="Sci. Rep.">
        <title>Genomic signatures of local adaptation to the degree of environmental predictability in rotifers.</title>
        <authorList>
            <person name="Franch-Gras L."/>
            <person name="Hahn C."/>
            <person name="Garcia-Roger E.M."/>
            <person name="Carmona M.J."/>
            <person name="Serra M."/>
            <person name="Gomez A."/>
        </authorList>
    </citation>
    <scope>NUCLEOTIDE SEQUENCE [LARGE SCALE GENOMIC DNA]</scope>
    <source>
        <strain evidence="1">HYR1</strain>
    </source>
</reference>
<dbReference type="Proteomes" id="UP000276133">
    <property type="component" value="Unassembled WGS sequence"/>
</dbReference>
<keyword evidence="2" id="KW-1185">Reference proteome</keyword>
<accession>A0A3M7RFM1</accession>
<dbReference type="EMBL" id="REGN01003480">
    <property type="protein sequence ID" value="RNA22372.1"/>
    <property type="molecule type" value="Genomic_DNA"/>
</dbReference>
<proteinExistence type="predicted"/>
<organism evidence="1 2">
    <name type="scientific">Brachionus plicatilis</name>
    <name type="common">Marine rotifer</name>
    <name type="synonym">Brachionus muelleri</name>
    <dbReference type="NCBI Taxonomy" id="10195"/>
    <lineage>
        <taxon>Eukaryota</taxon>
        <taxon>Metazoa</taxon>
        <taxon>Spiralia</taxon>
        <taxon>Gnathifera</taxon>
        <taxon>Rotifera</taxon>
        <taxon>Eurotatoria</taxon>
        <taxon>Monogononta</taxon>
        <taxon>Pseudotrocha</taxon>
        <taxon>Ploima</taxon>
        <taxon>Brachionidae</taxon>
        <taxon>Brachionus</taxon>
    </lineage>
</organism>
<evidence type="ECO:0000313" key="2">
    <source>
        <dbReference type="Proteomes" id="UP000276133"/>
    </source>
</evidence>